<evidence type="ECO:0000313" key="1">
    <source>
        <dbReference type="EMBL" id="SNQ60581.1"/>
    </source>
</evidence>
<accession>A0A284VMR5</accession>
<name>A0A284VMR5_9EURY</name>
<dbReference type="Proteomes" id="UP000218615">
    <property type="component" value="Unassembled WGS sequence"/>
</dbReference>
<gene>
    <name evidence="1" type="ORF">MNV_1910004</name>
</gene>
<keyword evidence="2" id="KW-1185">Reference proteome</keyword>
<proteinExistence type="predicted"/>
<dbReference type="EMBL" id="FZMP01000103">
    <property type="protein sequence ID" value="SNQ60581.1"/>
    <property type="molecule type" value="Genomic_DNA"/>
</dbReference>
<sequence>MHPRNGLCLSVIGELSSTSSWYISRNGWMYVYREKSIMNIGSFNKLCYAPEKDLEKSGYPLKSFFKGLCPKRVAQLHL</sequence>
<reference evidence="2" key="1">
    <citation type="submission" date="2017-06" db="EMBL/GenBank/DDBJ databases">
        <authorList>
            <person name="Cremers G."/>
        </authorList>
    </citation>
    <scope>NUCLEOTIDE SEQUENCE [LARGE SCALE GENOMIC DNA]</scope>
</reference>
<dbReference type="AlphaFoldDB" id="A0A284VMR5"/>
<protein>
    <submittedName>
        <fullName evidence="1">Uncharacterized protein</fullName>
    </submittedName>
</protein>
<evidence type="ECO:0000313" key="2">
    <source>
        <dbReference type="Proteomes" id="UP000218615"/>
    </source>
</evidence>
<organism evidence="1 2">
    <name type="scientific">Candidatus Methanoperedens nitratireducens</name>
    <dbReference type="NCBI Taxonomy" id="1392998"/>
    <lineage>
        <taxon>Archaea</taxon>
        <taxon>Methanobacteriati</taxon>
        <taxon>Methanobacteriota</taxon>
        <taxon>Stenosarchaea group</taxon>
        <taxon>Methanomicrobia</taxon>
        <taxon>Methanosarcinales</taxon>
        <taxon>ANME-2 cluster</taxon>
        <taxon>Candidatus Methanoperedentaceae</taxon>
        <taxon>Candidatus Methanoperedens</taxon>
    </lineage>
</organism>